<proteinExistence type="predicted"/>
<evidence type="ECO:0000313" key="1">
    <source>
        <dbReference type="EMBL" id="SFG49919.1"/>
    </source>
</evidence>
<dbReference type="EMBL" id="FOOY01000011">
    <property type="protein sequence ID" value="SFG49919.1"/>
    <property type="molecule type" value="Genomic_DNA"/>
</dbReference>
<accession>A0A1I2SDW5</accession>
<gene>
    <name evidence="1" type="ORF">SAMN02982927_01906</name>
</gene>
<dbReference type="InterPro" id="IPR011059">
    <property type="entry name" value="Metal-dep_hydrolase_composite"/>
</dbReference>
<dbReference type="SUPFAM" id="SSF51338">
    <property type="entry name" value="Composite domain of metallo-dependent hydrolases"/>
    <property type="match status" value="1"/>
</dbReference>
<dbReference type="PANTHER" id="PTHR11647:SF1">
    <property type="entry name" value="COLLAPSIN RESPONSE MEDIATOR PROTEIN"/>
    <property type="match status" value="1"/>
</dbReference>
<dbReference type="InterPro" id="IPR050378">
    <property type="entry name" value="Metallo-dep_Hydrolases_sf"/>
</dbReference>
<name>A0A1I2SDW5_9BACL</name>
<organism evidence="1 2">
    <name type="scientific">Sporolactobacillus nakayamae</name>
    <dbReference type="NCBI Taxonomy" id="269670"/>
    <lineage>
        <taxon>Bacteria</taxon>
        <taxon>Bacillati</taxon>
        <taxon>Bacillota</taxon>
        <taxon>Bacilli</taxon>
        <taxon>Bacillales</taxon>
        <taxon>Sporolactobacillaceae</taxon>
        <taxon>Sporolactobacillus</taxon>
    </lineage>
</organism>
<protein>
    <submittedName>
        <fullName evidence="1">Amidohydrolase family protein</fullName>
    </submittedName>
</protein>
<dbReference type="PANTHER" id="PTHR11647">
    <property type="entry name" value="HYDRANTOINASE/DIHYDROPYRIMIDINASE FAMILY MEMBER"/>
    <property type="match status" value="1"/>
</dbReference>
<dbReference type="Proteomes" id="UP000198752">
    <property type="component" value="Unassembled WGS sequence"/>
</dbReference>
<dbReference type="GO" id="GO:0016812">
    <property type="term" value="F:hydrolase activity, acting on carbon-nitrogen (but not peptide) bonds, in cyclic amides"/>
    <property type="evidence" value="ECO:0007669"/>
    <property type="project" value="TreeGrafter"/>
</dbReference>
<dbReference type="Gene3D" id="2.30.40.10">
    <property type="entry name" value="Urease, subunit C, domain 1"/>
    <property type="match status" value="1"/>
</dbReference>
<sequence>MAENPAKRFGIYPQKGSLEVDTDADITIVDMNEEATIKAVDLHSKSKVTAYDGWHVKGIPVETIVRVETIMKNGEIVHKPIGHVVKPAKKRQKSERGTLAFLFYRTLIRRASNVKKTIQIFCFFYNKCRDCTY</sequence>
<reference evidence="2" key="1">
    <citation type="submission" date="2016-10" db="EMBL/GenBank/DDBJ databases">
        <authorList>
            <person name="Varghese N."/>
            <person name="Submissions S."/>
        </authorList>
    </citation>
    <scope>NUCLEOTIDE SEQUENCE [LARGE SCALE GENOMIC DNA]</scope>
    <source>
        <strain evidence="2">ATCC 700379</strain>
    </source>
</reference>
<dbReference type="Gene3D" id="3.20.20.140">
    <property type="entry name" value="Metal-dependent hydrolases"/>
    <property type="match status" value="1"/>
</dbReference>
<evidence type="ECO:0000313" key="2">
    <source>
        <dbReference type="Proteomes" id="UP000198752"/>
    </source>
</evidence>
<dbReference type="RefSeq" id="WP_245734178.1">
    <property type="nucleotide sequence ID" value="NZ_FOOY01000011.1"/>
</dbReference>
<keyword evidence="2" id="KW-1185">Reference proteome</keyword>
<keyword evidence="1" id="KW-0378">Hydrolase</keyword>
<dbReference type="STRING" id="269670.SAMN02982927_01906"/>
<dbReference type="GO" id="GO:0005829">
    <property type="term" value="C:cytosol"/>
    <property type="evidence" value="ECO:0007669"/>
    <property type="project" value="TreeGrafter"/>
</dbReference>
<dbReference type="AlphaFoldDB" id="A0A1I2SDW5"/>